<dbReference type="Gene3D" id="3.90.550.10">
    <property type="entry name" value="Spore Coat Polysaccharide Biosynthesis Protein SpsA, Chain A"/>
    <property type="match status" value="1"/>
</dbReference>
<keyword evidence="4" id="KW-0735">Signal-anchor</keyword>
<evidence type="ECO:0000256" key="5">
    <source>
        <dbReference type="ARBA" id="ARBA00022989"/>
    </source>
</evidence>
<organism evidence="11 12">
    <name type="scientific">Paramuricea clavata</name>
    <name type="common">Red gorgonian</name>
    <name type="synonym">Violescent sea-whip</name>
    <dbReference type="NCBI Taxonomy" id="317549"/>
    <lineage>
        <taxon>Eukaryota</taxon>
        <taxon>Metazoa</taxon>
        <taxon>Cnidaria</taxon>
        <taxon>Anthozoa</taxon>
        <taxon>Octocorallia</taxon>
        <taxon>Malacalcyonacea</taxon>
        <taxon>Plexauridae</taxon>
        <taxon>Paramuricea</taxon>
    </lineage>
</organism>
<dbReference type="SUPFAM" id="SSF53448">
    <property type="entry name" value="Nucleotide-diphospho-sugar transferases"/>
    <property type="match status" value="1"/>
</dbReference>
<dbReference type="GO" id="GO:0006493">
    <property type="term" value="P:protein O-linked glycosylation"/>
    <property type="evidence" value="ECO:0007669"/>
    <property type="project" value="TreeGrafter"/>
</dbReference>
<keyword evidence="6" id="KW-0472">Membrane</keyword>
<evidence type="ECO:0000313" key="11">
    <source>
        <dbReference type="EMBL" id="CAB4027626.1"/>
    </source>
</evidence>
<keyword evidence="7" id="KW-1015">Disulfide bond</keyword>
<dbReference type="GO" id="GO:0016020">
    <property type="term" value="C:membrane"/>
    <property type="evidence" value="ECO:0007669"/>
    <property type="project" value="UniProtKB-SubCell"/>
</dbReference>
<keyword evidence="5" id="KW-1133">Transmembrane helix</keyword>
<comment type="similarity">
    <text evidence="2">Belongs to the glycosyltransferase 2 family. GalNAc-T subfamily.</text>
</comment>
<protein>
    <submittedName>
        <fullName evidence="11">Polypeptide N-acetylgalactosaminyltransferase 2</fullName>
    </submittedName>
</protein>
<dbReference type="EMBL" id="CACRXK020014918">
    <property type="protein sequence ID" value="CAB4027626.1"/>
    <property type="molecule type" value="Genomic_DNA"/>
</dbReference>
<keyword evidence="3" id="KW-0812">Transmembrane</keyword>
<name>A0A6S7J6L8_PARCT</name>
<dbReference type="GO" id="GO:0004653">
    <property type="term" value="F:polypeptide N-acetylgalactosaminyltransferase activity"/>
    <property type="evidence" value="ECO:0007669"/>
    <property type="project" value="TreeGrafter"/>
</dbReference>
<feature type="domain" description="Glycosyltransferase 2-like" evidence="10">
    <location>
        <begin position="149"/>
        <end position="322"/>
    </location>
</feature>
<reference evidence="11" key="1">
    <citation type="submission" date="2020-04" db="EMBL/GenBank/DDBJ databases">
        <authorList>
            <person name="Alioto T."/>
            <person name="Alioto T."/>
            <person name="Gomez Garrido J."/>
        </authorList>
    </citation>
    <scope>NUCLEOTIDE SEQUENCE</scope>
    <source>
        <strain evidence="11">A484AB</strain>
    </source>
</reference>
<dbReference type="Pfam" id="PF00535">
    <property type="entry name" value="Glycos_transf_2"/>
    <property type="match status" value="1"/>
</dbReference>
<dbReference type="CDD" id="cd02510">
    <property type="entry name" value="pp-GalNAc-T"/>
    <property type="match status" value="1"/>
</dbReference>
<feature type="non-terminal residue" evidence="11">
    <location>
        <position position="1"/>
    </location>
</feature>
<gene>
    <name evidence="11" type="ORF">PACLA_8A026789</name>
</gene>
<evidence type="ECO:0000256" key="7">
    <source>
        <dbReference type="ARBA" id="ARBA00023157"/>
    </source>
</evidence>
<dbReference type="AlphaFoldDB" id="A0A6S7J6L8"/>
<evidence type="ECO:0000259" key="10">
    <source>
        <dbReference type="Pfam" id="PF00535"/>
    </source>
</evidence>
<dbReference type="PANTHER" id="PTHR11675:SF119">
    <property type="entry name" value="POLYPEPTIDE N-ACETYLGALACTOSAMINYLTRANSFERASE 2"/>
    <property type="match status" value="1"/>
</dbReference>
<comment type="subcellular location">
    <subcellularLocation>
        <location evidence="8">Endomembrane system</location>
        <topology evidence="8">Single-pass membrane protein</topology>
    </subcellularLocation>
    <subcellularLocation>
        <location evidence="1">Membrane</location>
        <topology evidence="1">Single-pass type II membrane protein</topology>
    </subcellularLocation>
</comment>
<evidence type="ECO:0000256" key="8">
    <source>
        <dbReference type="ARBA" id="ARBA00037847"/>
    </source>
</evidence>
<evidence type="ECO:0000256" key="4">
    <source>
        <dbReference type="ARBA" id="ARBA00022968"/>
    </source>
</evidence>
<dbReference type="InterPro" id="IPR045885">
    <property type="entry name" value="GalNAc-T"/>
</dbReference>
<dbReference type="OrthoDB" id="5969009at2759"/>
<dbReference type="InterPro" id="IPR001173">
    <property type="entry name" value="Glyco_trans_2-like"/>
</dbReference>
<evidence type="ECO:0000256" key="3">
    <source>
        <dbReference type="ARBA" id="ARBA00022692"/>
    </source>
</evidence>
<feature type="compositionally biased region" description="Basic and acidic residues" evidence="9">
    <location>
        <begin position="119"/>
        <end position="133"/>
    </location>
</feature>
<evidence type="ECO:0000256" key="2">
    <source>
        <dbReference type="ARBA" id="ARBA00005680"/>
    </source>
</evidence>
<evidence type="ECO:0000256" key="6">
    <source>
        <dbReference type="ARBA" id="ARBA00023136"/>
    </source>
</evidence>
<accession>A0A6S7J6L8</accession>
<dbReference type="GO" id="GO:0005794">
    <property type="term" value="C:Golgi apparatus"/>
    <property type="evidence" value="ECO:0007669"/>
    <property type="project" value="TreeGrafter"/>
</dbReference>
<sequence length="388" mass="43935">MRCLKTRTVLGLLTAAWLIGVVYFLSDIRSPEQSTHDGDSYLEDYDKFIDNNDFHGRNTAPLDDLRVTAAHTEVRKHIRKLPLDGRSIENFDAQGYLAGAKLKEGQDPYANNAYNQKASEDASFNRDPPDVRHSQCQSKSWPSDLPTTSVIICFHNEGRAALLRTVVSVLLQTPGHLLKDIILVDDDSKNPDDGKLLEKLPKVKTIRNNGREGLIRSRVKGADLARGDVLTFLDSHCECNKHWIEPLLMRIQENRKILVSPIIDVINMDNFQYLASSPDLRGGFSWNMNFKWDYLPQHVLAGRQNAPISPIKTPVIAGGLFSISKLWFNELGRYDPDMDVWGGENLEISFRVWLCGGEMEIMPCSRVGHVFRNRHPYDFPGGSMNVFQ</sequence>
<proteinExistence type="inferred from homology"/>
<feature type="region of interest" description="Disordered" evidence="9">
    <location>
        <begin position="119"/>
        <end position="140"/>
    </location>
</feature>
<dbReference type="PANTHER" id="PTHR11675">
    <property type="entry name" value="N-ACETYLGALACTOSAMINYLTRANSFERASE"/>
    <property type="match status" value="1"/>
</dbReference>
<evidence type="ECO:0000256" key="9">
    <source>
        <dbReference type="SAM" id="MobiDB-lite"/>
    </source>
</evidence>
<dbReference type="InterPro" id="IPR029044">
    <property type="entry name" value="Nucleotide-diphossugar_trans"/>
</dbReference>
<evidence type="ECO:0000313" key="12">
    <source>
        <dbReference type="Proteomes" id="UP001152795"/>
    </source>
</evidence>
<dbReference type="Proteomes" id="UP001152795">
    <property type="component" value="Unassembled WGS sequence"/>
</dbReference>
<keyword evidence="12" id="KW-1185">Reference proteome</keyword>
<comment type="caution">
    <text evidence="11">The sequence shown here is derived from an EMBL/GenBank/DDBJ whole genome shotgun (WGS) entry which is preliminary data.</text>
</comment>
<evidence type="ECO:0000256" key="1">
    <source>
        <dbReference type="ARBA" id="ARBA00004606"/>
    </source>
</evidence>